<name>A0A9Q1ERF7_SYNKA</name>
<comment type="caution">
    <text evidence="1">The sequence shown here is derived from an EMBL/GenBank/DDBJ whole genome shotgun (WGS) entry which is preliminary data.</text>
</comment>
<organism evidence="1 2">
    <name type="scientific">Synaphobranchus kaupii</name>
    <name type="common">Kaup's arrowtooth eel</name>
    <dbReference type="NCBI Taxonomy" id="118154"/>
    <lineage>
        <taxon>Eukaryota</taxon>
        <taxon>Metazoa</taxon>
        <taxon>Chordata</taxon>
        <taxon>Craniata</taxon>
        <taxon>Vertebrata</taxon>
        <taxon>Euteleostomi</taxon>
        <taxon>Actinopterygii</taxon>
        <taxon>Neopterygii</taxon>
        <taxon>Teleostei</taxon>
        <taxon>Anguilliformes</taxon>
        <taxon>Synaphobranchidae</taxon>
        <taxon>Synaphobranchus</taxon>
    </lineage>
</organism>
<accession>A0A9Q1ERF7</accession>
<protein>
    <submittedName>
        <fullName evidence="1">Uncharacterized protein</fullName>
    </submittedName>
</protein>
<gene>
    <name evidence="1" type="ORF">SKAU_G00309840</name>
</gene>
<sequence length="135" mass="14516">MMKLDNTVRDIKPFHAEASRDTQASWAAVLAGGATPRPVCSLFPMAVRCCLLPVVMPCTIASRSLPWDSTRLSCSLRAMMEVALPNRLASTMLQPAASTMKLNNARCTCQLPLPSNHCTFGLTWIGGASGGIPWP</sequence>
<evidence type="ECO:0000313" key="2">
    <source>
        <dbReference type="Proteomes" id="UP001152622"/>
    </source>
</evidence>
<dbReference type="AlphaFoldDB" id="A0A9Q1ERF7"/>
<proteinExistence type="predicted"/>
<dbReference type="EMBL" id="JAINUF010000013">
    <property type="protein sequence ID" value="KAJ8343655.1"/>
    <property type="molecule type" value="Genomic_DNA"/>
</dbReference>
<evidence type="ECO:0000313" key="1">
    <source>
        <dbReference type="EMBL" id="KAJ8343655.1"/>
    </source>
</evidence>
<keyword evidence="2" id="KW-1185">Reference proteome</keyword>
<dbReference type="Proteomes" id="UP001152622">
    <property type="component" value="Chromosome 13"/>
</dbReference>
<reference evidence="1" key="1">
    <citation type="journal article" date="2023" name="Science">
        <title>Genome structures resolve the early diversification of teleost fishes.</title>
        <authorList>
            <person name="Parey E."/>
            <person name="Louis A."/>
            <person name="Montfort J."/>
            <person name="Bouchez O."/>
            <person name="Roques C."/>
            <person name="Iampietro C."/>
            <person name="Lluch J."/>
            <person name="Castinel A."/>
            <person name="Donnadieu C."/>
            <person name="Desvignes T."/>
            <person name="Floi Bucao C."/>
            <person name="Jouanno E."/>
            <person name="Wen M."/>
            <person name="Mejri S."/>
            <person name="Dirks R."/>
            <person name="Jansen H."/>
            <person name="Henkel C."/>
            <person name="Chen W.J."/>
            <person name="Zahm M."/>
            <person name="Cabau C."/>
            <person name="Klopp C."/>
            <person name="Thompson A.W."/>
            <person name="Robinson-Rechavi M."/>
            <person name="Braasch I."/>
            <person name="Lecointre G."/>
            <person name="Bobe J."/>
            <person name="Postlethwait J.H."/>
            <person name="Berthelot C."/>
            <person name="Roest Crollius H."/>
            <person name="Guiguen Y."/>
        </authorList>
    </citation>
    <scope>NUCLEOTIDE SEQUENCE</scope>
    <source>
        <strain evidence="1">WJC10195</strain>
    </source>
</reference>